<dbReference type="InterPro" id="IPR036168">
    <property type="entry name" value="AP2_Mu_C_sf"/>
</dbReference>
<dbReference type="PANTHER" id="PTHR10529">
    <property type="entry name" value="AP COMPLEX SUBUNIT MU"/>
    <property type="match status" value="1"/>
</dbReference>
<evidence type="ECO:0000313" key="7">
    <source>
        <dbReference type="Proteomes" id="UP000515125"/>
    </source>
</evidence>
<keyword evidence="4" id="KW-0472">Membrane</keyword>
<dbReference type="GO" id="GO:0016192">
    <property type="term" value="P:vesicle-mediated transport"/>
    <property type="evidence" value="ECO:0007669"/>
    <property type="project" value="InterPro"/>
</dbReference>
<dbReference type="Gene3D" id="2.60.40.1170">
    <property type="entry name" value="Mu homology domain, subdomain B"/>
    <property type="match status" value="2"/>
</dbReference>
<dbReference type="RefSeq" id="XP_026192654.1">
    <property type="nucleotide sequence ID" value="XM_026336869.1"/>
</dbReference>
<dbReference type="Pfam" id="PF00928">
    <property type="entry name" value="Adap_comp_sub"/>
    <property type="match status" value="1"/>
</dbReference>
<keyword evidence="3 5" id="KW-0653">Protein transport</keyword>
<reference evidence="8" key="1">
    <citation type="submission" date="2025-08" db="UniProtKB">
        <authorList>
            <consortium name="RefSeq"/>
        </authorList>
    </citation>
    <scope>IDENTIFICATION</scope>
</reference>
<organism evidence="7 8">
    <name type="scientific">Cyclospora cayetanensis</name>
    <dbReference type="NCBI Taxonomy" id="88456"/>
    <lineage>
        <taxon>Eukaryota</taxon>
        <taxon>Sar</taxon>
        <taxon>Alveolata</taxon>
        <taxon>Apicomplexa</taxon>
        <taxon>Conoidasida</taxon>
        <taxon>Coccidia</taxon>
        <taxon>Eucoccidiorida</taxon>
        <taxon>Eimeriorina</taxon>
        <taxon>Eimeriidae</taxon>
        <taxon>Cyclospora</taxon>
    </lineage>
</organism>
<evidence type="ECO:0000256" key="2">
    <source>
        <dbReference type="ARBA" id="ARBA00022448"/>
    </source>
</evidence>
<dbReference type="InterPro" id="IPR028565">
    <property type="entry name" value="MHD"/>
</dbReference>
<dbReference type="GO" id="GO:0006886">
    <property type="term" value="P:intracellular protein transport"/>
    <property type="evidence" value="ECO:0007669"/>
    <property type="project" value="UniProtKB-UniRule"/>
</dbReference>
<dbReference type="GO" id="GO:0030131">
    <property type="term" value="C:clathrin adaptor complex"/>
    <property type="evidence" value="ECO:0007669"/>
    <property type="project" value="UniProtKB-UniRule"/>
</dbReference>
<evidence type="ECO:0000256" key="4">
    <source>
        <dbReference type="ARBA" id="ARBA00023136"/>
    </source>
</evidence>
<dbReference type="PIRSF" id="PIRSF005992">
    <property type="entry name" value="Clathrin_mu"/>
    <property type="match status" value="1"/>
</dbReference>
<keyword evidence="7" id="KW-1185">Reference proteome</keyword>
<dbReference type="PRINTS" id="PR00314">
    <property type="entry name" value="CLATHRINADPT"/>
</dbReference>
<dbReference type="GO" id="GO:0012505">
    <property type="term" value="C:endomembrane system"/>
    <property type="evidence" value="ECO:0007669"/>
    <property type="project" value="UniProtKB-SubCell"/>
</dbReference>
<dbReference type="PROSITE" id="PS51072">
    <property type="entry name" value="MHD"/>
    <property type="match status" value="1"/>
</dbReference>
<dbReference type="OrthoDB" id="10259133at2759"/>
<evidence type="ECO:0000256" key="5">
    <source>
        <dbReference type="PIRNR" id="PIRNR005992"/>
    </source>
</evidence>
<dbReference type="SUPFAM" id="SSF49447">
    <property type="entry name" value="Second domain of Mu2 adaptin subunit (ap50) of ap2 adaptor"/>
    <property type="match status" value="1"/>
</dbReference>
<evidence type="ECO:0000313" key="8">
    <source>
        <dbReference type="RefSeq" id="XP_026192654.1"/>
    </source>
</evidence>
<dbReference type="InterPro" id="IPR001392">
    <property type="entry name" value="Clathrin_mu"/>
</dbReference>
<dbReference type="AlphaFoldDB" id="A0A6P6RYS7"/>
<dbReference type="GeneID" id="34624025"/>
<gene>
    <name evidence="8" type="primary">LOC34624025</name>
</gene>
<evidence type="ECO:0000256" key="3">
    <source>
        <dbReference type="ARBA" id="ARBA00022927"/>
    </source>
</evidence>
<sequence>MPSTASRRPVAVSAAAGSGSSSAAAAAARRRSEIFVDVIERLSAVLSRDGRVLHASLDGCIQMKSYLDTPPLMKLALSDQLSIGSSGLSEGGALCTDSCNFHECVDLALFESQRLLTFRPPDGEFVLLNYRAVSVSHVPFRVLPTVEELGNGKVDVILRIRADLPEQSCAANVSVSVSLPKATTSVALESMPPVAAQGMEFIAAEHRIHWLIKKFQGGCELSFRVRVTLNPALPPPLRSEYGPATLGFEIPMYNVSSLQVGGACNAATRAEASCATPSHPAFRYALPSPLFAGKGRSLEGQPSASLKRPNTAA</sequence>
<keyword evidence="2 5" id="KW-0813">Transport</keyword>
<protein>
    <submittedName>
        <fullName evidence="8">AP-4 complex subunit mu</fullName>
    </submittedName>
</protein>
<name>A0A6P6RYS7_9EIME</name>
<dbReference type="InterPro" id="IPR050431">
    <property type="entry name" value="Adaptor_comp_med_subunit"/>
</dbReference>
<feature type="domain" description="MHD" evidence="6">
    <location>
        <begin position="31"/>
        <end position="294"/>
    </location>
</feature>
<comment type="subcellular location">
    <subcellularLocation>
        <location evidence="1">Endomembrane system</location>
    </subcellularLocation>
</comment>
<dbReference type="Proteomes" id="UP000515125">
    <property type="component" value="Unplaced"/>
</dbReference>
<comment type="similarity">
    <text evidence="5">Belongs to the adaptor complexes medium subunit family.</text>
</comment>
<accession>A0A6P6RYS7</accession>
<evidence type="ECO:0000256" key="1">
    <source>
        <dbReference type="ARBA" id="ARBA00004308"/>
    </source>
</evidence>
<evidence type="ECO:0000259" key="6">
    <source>
        <dbReference type="PROSITE" id="PS51072"/>
    </source>
</evidence>
<proteinExistence type="inferred from homology"/>